<feature type="binding site" evidence="3">
    <location>
        <position position="133"/>
    </location>
    <ligand>
        <name>ATP</name>
        <dbReference type="ChEBI" id="CHEBI:30616"/>
    </ligand>
</feature>
<evidence type="ECO:0000313" key="6">
    <source>
        <dbReference type="Proteomes" id="UP001370490"/>
    </source>
</evidence>
<dbReference type="Gene3D" id="3.30.200.20">
    <property type="entry name" value="Phosphorylase Kinase, domain 1"/>
    <property type="match status" value="1"/>
</dbReference>
<dbReference type="Proteomes" id="UP001370490">
    <property type="component" value="Unassembled WGS sequence"/>
</dbReference>
<dbReference type="PANTHER" id="PTHR27007">
    <property type="match status" value="1"/>
</dbReference>
<reference evidence="5 6" key="1">
    <citation type="submission" date="2023-12" db="EMBL/GenBank/DDBJ databases">
        <title>A high-quality genome assembly for Dillenia turbinata (Dilleniales).</title>
        <authorList>
            <person name="Chanderbali A."/>
        </authorList>
    </citation>
    <scope>NUCLEOTIDE SEQUENCE [LARGE SCALE GENOMIC DNA]</scope>
    <source>
        <strain evidence="5">LSX21</strain>
        <tissue evidence="5">Leaf</tissue>
    </source>
</reference>
<keyword evidence="1 3" id="KW-0547">Nucleotide-binding</keyword>
<evidence type="ECO:0000256" key="1">
    <source>
        <dbReference type="ARBA" id="ARBA00022741"/>
    </source>
</evidence>
<proteinExistence type="predicted"/>
<keyword evidence="2 3" id="KW-0067">ATP-binding</keyword>
<comment type="caution">
    <text evidence="5">The sequence shown here is derived from an EMBL/GenBank/DDBJ whole genome shotgun (WGS) entry which is preliminary data.</text>
</comment>
<gene>
    <name evidence="5" type="ORF">RJ641_036944</name>
</gene>
<dbReference type="SUPFAM" id="SSF56112">
    <property type="entry name" value="Protein kinase-like (PK-like)"/>
    <property type="match status" value="1"/>
</dbReference>
<evidence type="ECO:0000256" key="3">
    <source>
        <dbReference type="PROSITE-ProRule" id="PRU10141"/>
    </source>
</evidence>
<protein>
    <recommendedName>
        <fullName evidence="4">Protein kinase domain-containing protein</fullName>
    </recommendedName>
</protein>
<sequence length="162" mass="18347">MYVGFSGSTRRLVEGYRILAWSFSNSNSTISEALVTTGFPSFVLPADSVFKSEEFIAEVAYLCCYFLDIRTEEEKEIEGRDLKERELEFWPHRFTYSVIDRATRGFSEKNVIGIGGNGKVYKGAMEVVEVAVKRISHANYGGVREFLAKISSLGRLKHRNLV</sequence>
<organism evidence="5 6">
    <name type="scientific">Dillenia turbinata</name>
    <dbReference type="NCBI Taxonomy" id="194707"/>
    <lineage>
        <taxon>Eukaryota</taxon>
        <taxon>Viridiplantae</taxon>
        <taxon>Streptophyta</taxon>
        <taxon>Embryophyta</taxon>
        <taxon>Tracheophyta</taxon>
        <taxon>Spermatophyta</taxon>
        <taxon>Magnoliopsida</taxon>
        <taxon>eudicotyledons</taxon>
        <taxon>Gunneridae</taxon>
        <taxon>Pentapetalae</taxon>
        <taxon>Dilleniales</taxon>
        <taxon>Dilleniaceae</taxon>
        <taxon>Dillenia</taxon>
    </lineage>
</organism>
<dbReference type="AlphaFoldDB" id="A0AAN8ZH22"/>
<dbReference type="PROSITE" id="PS00107">
    <property type="entry name" value="PROTEIN_KINASE_ATP"/>
    <property type="match status" value="1"/>
</dbReference>
<dbReference type="EMBL" id="JBAMMX010000009">
    <property type="protein sequence ID" value="KAK6934050.1"/>
    <property type="molecule type" value="Genomic_DNA"/>
</dbReference>
<dbReference type="SUPFAM" id="SSF49899">
    <property type="entry name" value="Concanavalin A-like lectins/glucanases"/>
    <property type="match status" value="1"/>
</dbReference>
<dbReference type="InterPro" id="IPR000719">
    <property type="entry name" value="Prot_kinase_dom"/>
</dbReference>
<feature type="domain" description="Protein kinase" evidence="4">
    <location>
        <begin position="106"/>
        <end position="162"/>
    </location>
</feature>
<dbReference type="GO" id="GO:0004672">
    <property type="term" value="F:protein kinase activity"/>
    <property type="evidence" value="ECO:0007669"/>
    <property type="project" value="InterPro"/>
</dbReference>
<dbReference type="InterPro" id="IPR050528">
    <property type="entry name" value="L-type_Lectin-RKs"/>
</dbReference>
<evidence type="ECO:0000256" key="2">
    <source>
        <dbReference type="ARBA" id="ARBA00022840"/>
    </source>
</evidence>
<dbReference type="InterPro" id="IPR017441">
    <property type="entry name" value="Protein_kinase_ATP_BS"/>
</dbReference>
<keyword evidence="6" id="KW-1185">Reference proteome</keyword>
<name>A0AAN8ZH22_9MAGN</name>
<evidence type="ECO:0000259" key="4">
    <source>
        <dbReference type="PROSITE" id="PS50011"/>
    </source>
</evidence>
<dbReference type="InterPro" id="IPR011009">
    <property type="entry name" value="Kinase-like_dom_sf"/>
</dbReference>
<dbReference type="PROSITE" id="PS50011">
    <property type="entry name" value="PROTEIN_KINASE_DOM"/>
    <property type="match status" value="1"/>
</dbReference>
<dbReference type="GO" id="GO:0005524">
    <property type="term" value="F:ATP binding"/>
    <property type="evidence" value="ECO:0007669"/>
    <property type="project" value="UniProtKB-UniRule"/>
</dbReference>
<dbReference type="Gene3D" id="2.60.120.200">
    <property type="match status" value="1"/>
</dbReference>
<dbReference type="InterPro" id="IPR013320">
    <property type="entry name" value="ConA-like_dom_sf"/>
</dbReference>
<accession>A0AAN8ZH22</accession>
<evidence type="ECO:0000313" key="5">
    <source>
        <dbReference type="EMBL" id="KAK6934050.1"/>
    </source>
</evidence>